<dbReference type="SMR" id="A1TJD3"/>
<evidence type="ECO:0000256" key="4">
    <source>
        <dbReference type="ARBA" id="ARBA00022448"/>
    </source>
</evidence>
<dbReference type="KEGG" id="aav:Aave_0464"/>
<dbReference type="HOGENOM" id="CLU_1014207_0_0_4"/>
<feature type="compositionally biased region" description="Acidic residues" evidence="9">
    <location>
        <begin position="253"/>
        <end position="266"/>
    </location>
</feature>
<evidence type="ECO:0000256" key="9">
    <source>
        <dbReference type="SAM" id="MobiDB-lite"/>
    </source>
</evidence>
<dbReference type="InterPro" id="IPR051472">
    <property type="entry name" value="T3SS_Stator/FliH"/>
</dbReference>
<proteinExistence type="inferred from homology"/>
<keyword evidence="6" id="KW-0653">Protein transport</keyword>
<dbReference type="GO" id="GO:0044781">
    <property type="term" value="P:bacterial-type flagellum organization"/>
    <property type="evidence" value="ECO:0007669"/>
    <property type="project" value="UniProtKB-KW"/>
</dbReference>
<evidence type="ECO:0000313" key="12">
    <source>
        <dbReference type="Proteomes" id="UP000002596"/>
    </source>
</evidence>
<keyword evidence="4" id="KW-0813">Transport</keyword>
<name>A1TJD3_PARC0</name>
<dbReference type="GO" id="GO:0005829">
    <property type="term" value="C:cytosol"/>
    <property type="evidence" value="ECO:0007669"/>
    <property type="project" value="TreeGrafter"/>
</dbReference>
<dbReference type="AlphaFoldDB" id="A1TJD3"/>
<dbReference type="PANTHER" id="PTHR34982:SF1">
    <property type="entry name" value="FLAGELLAR ASSEMBLY PROTEIN FLIH"/>
    <property type="match status" value="1"/>
</dbReference>
<comment type="function">
    <text evidence="1">Needed for flagellar regrowth and assembly.</text>
</comment>
<dbReference type="GO" id="GO:0015031">
    <property type="term" value="P:protein transport"/>
    <property type="evidence" value="ECO:0007669"/>
    <property type="project" value="UniProtKB-KW"/>
</dbReference>
<dbReference type="Proteomes" id="UP000002596">
    <property type="component" value="Chromosome"/>
</dbReference>
<evidence type="ECO:0000256" key="7">
    <source>
        <dbReference type="ARBA" id="ARBA00023225"/>
    </source>
</evidence>
<dbReference type="InterPro" id="IPR018035">
    <property type="entry name" value="Flagellar_FliH/T3SS_HrpE"/>
</dbReference>
<feature type="region of interest" description="Disordered" evidence="9">
    <location>
        <begin position="246"/>
        <end position="277"/>
    </location>
</feature>
<reference evidence="11 12" key="1">
    <citation type="submission" date="2006-12" db="EMBL/GenBank/DDBJ databases">
        <title>Complete sequence of Acidovorax avenae subsp. citrulli AAC00-1.</title>
        <authorList>
            <consortium name="US DOE Joint Genome Institute"/>
            <person name="Copeland A."/>
            <person name="Lucas S."/>
            <person name="Lapidus A."/>
            <person name="Barry K."/>
            <person name="Detter J.C."/>
            <person name="Glavina del Rio T."/>
            <person name="Dalin E."/>
            <person name="Tice H."/>
            <person name="Pitluck S."/>
            <person name="Kiss H."/>
            <person name="Brettin T."/>
            <person name="Bruce D."/>
            <person name="Han C."/>
            <person name="Tapia R."/>
            <person name="Gilna P."/>
            <person name="Schmutz J."/>
            <person name="Larimer F."/>
            <person name="Land M."/>
            <person name="Hauser L."/>
            <person name="Kyrpides N."/>
            <person name="Kim E."/>
            <person name="Stahl D."/>
            <person name="Richardson P."/>
        </authorList>
    </citation>
    <scope>NUCLEOTIDE SEQUENCE [LARGE SCALE GENOMIC DNA]</scope>
    <source>
        <strain evidence="11 12">AAC00-1</strain>
    </source>
</reference>
<comment type="similarity">
    <text evidence="2">Belongs to the FliH family.</text>
</comment>
<dbReference type="PANTHER" id="PTHR34982">
    <property type="entry name" value="YOP PROTEINS TRANSLOCATION PROTEIN L"/>
    <property type="match status" value="1"/>
</dbReference>
<gene>
    <name evidence="11" type="ordered locus">Aave_0464</name>
</gene>
<feature type="coiled-coil region" evidence="8">
    <location>
        <begin position="45"/>
        <end position="73"/>
    </location>
</feature>
<accession>A1TJD3</accession>
<dbReference type="eggNOG" id="COG1317">
    <property type="taxonomic scope" value="Bacteria"/>
</dbReference>
<keyword evidence="7" id="KW-1006">Bacterial flagellum protein export</keyword>
<sequence>MLIWSSPGGAGLHSPAGILRAAEFETATTAVAVLEGARTEGDHLLAQARQEAADLLEAAARQAQALRDQAAADAAALVDQARADARLLAEQAVADASEDAARRWHAEFAALQASHDAAMAGMEKRLAAVVAMAVERMVLAEPRQALLQRAVLTLRDTLGDARTARLRVHPDDADAARAALSAIGSDPDAPRVQVEADADLPPGSSIFDADIGRLDTSLQVQLAGLRGALERAVRVAAEEPVTVAYASRLGEDDGHDNDEYQDDGQDDDRLPREDDDA</sequence>
<dbReference type="Pfam" id="PF02108">
    <property type="entry name" value="FliH"/>
    <property type="match status" value="1"/>
</dbReference>
<feature type="compositionally biased region" description="Basic and acidic residues" evidence="9">
    <location>
        <begin position="267"/>
        <end position="277"/>
    </location>
</feature>
<dbReference type="OrthoDB" id="6008834at2"/>
<evidence type="ECO:0000256" key="6">
    <source>
        <dbReference type="ARBA" id="ARBA00022927"/>
    </source>
</evidence>
<dbReference type="RefSeq" id="WP_011793647.1">
    <property type="nucleotide sequence ID" value="NC_008752.1"/>
</dbReference>
<protein>
    <recommendedName>
        <fullName evidence="3">Flagellar assembly protein FliH</fullName>
    </recommendedName>
</protein>
<evidence type="ECO:0000256" key="3">
    <source>
        <dbReference type="ARBA" id="ARBA00016507"/>
    </source>
</evidence>
<evidence type="ECO:0000259" key="10">
    <source>
        <dbReference type="Pfam" id="PF02108"/>
    </source>
</evidence>
<feature type="domain" description="Flagellar assembly protein FliH/Type III secretion system HrpE" evidence="10">
    <location>
        <begin position="104"/>
        <end position="222"/>
    </location>
</feature>
<keyword evidence="5" id="KW-1005">Bacterial flagellum biogenesis</keyword>
<dbReference type="EMBL" id="CP000512">
    <property type="protein sequence ID" value="ABM31071.1"/>
    <property type="molecule type" value="Genomic_DNA"/>
</dbReference>
<evidence type="ECO:0000256" key="2">
    <source>
        <dbReference type="ARBA" id="ARBA00006602"/>
    </source>
</evidence>
<evidence type="ECO:0000313" key="11">
    <source>
        <dbReference type="EMBL" id="ABM31071.1"/>
    </source>
</evidence>
<evidence type="ECO:0000256" key="8">
    <source>
        <dbReference type="SAM" id="Coils"/>
    </source>
</evidence>
<keyword evidence="8" id="KW-0175">Coiled coil</keyword>
<organism evidence="11 12">
    <name type="scientific">Paracidovorax citrulli (strain AAC00-1)</name>
    <name type="common">Acidovorax citrulli</name>
    <dbReference type="NCBI Taxonomy" id="397945"/>
    <lineage>
        <taxon>Bacteria</taxon>
        <taxon>Pseudomonadati</taxon>
        <taxon>Pseudomonadota</taxon>
        <taxon>Betaproteobacteria</taxon>
        <taxon>Burkholderiales</taxon>
        <taxon>Comamonadaceae</taxon>
        <taxon>Paracidovorax</taxon>
    </lineage>
</organism>
<evidence type="ECO:0000256" key="5">
    <source>
        <dbReference type="ARBA" id="ARBA00022795"/>
    </source>
</evidence>
<evidence type="ECO:0000256" key="1">
    <source>
        <dbReference type="ARBA" id="ARBA00003041"/>
    </source>
</evidence>
<dbReference type="STRING" id="397945.Aave_0464"/>